<keyword evidence="7" id="KW-1185">Reference proteome</keyword>
<comment type="similarity">
    <text evidence="1 4">Belongs to the CKS family.</text>
</comment>
<dbReference type="OrthoDB" id="440676at2759"/>
<dbReference type="EMBL" id="JAEPRA010000007">
    <property type="protein sequence ID" value="KAG2183074.1"/>
    <property type="molecule type" value="Genomic_DNA"/>
</dbReference>
<evidence type="ECO:0000256" key="2">
    <source>
        <dbReference type="ARBA" id="ARBA00022618"/>
    </source>
</evidence>
<evidence type="ECO:0000313" key="7">
    <source>
        <dbReference type="Proteomes" id="UP000612746"/>
    </source>
</evidence>
<feature type="non-terminal residue" evidence="6">
    <location>
        <position position="1"/>
    </location>
</feature>
<evidence type="ECO:0000256" key="3">
    <source>
        <dbReference type="ARBA" id="ARBA00023306"/>
    </source>
</evidence>
<dbReference type="Gene3D" id="3.30.170.10">
    <property type="entry name" value="Cyclin-dependent kinase, regulatory subunit"/>
    <property type="match status" value="1"/>
</dbReference>
<evidence type="ECO:0000256" key="1">
    <source>
        <dbReference type="ARBA" id="ARBA00007782"/>
    </source>
</evidence>
<organism evidence="6 7">
    <name type="scientific">Umbelopsis vinacea</name>
    <dbReference type="NCBI Taxonomy" id="44442"/>
    <lineage>
        <taxon>Eukaryota</taxon>
        <taxon>Fungi</taxon>
        <taxon>Fungi incertae sedis</taxon>
        <taxon>Mucoromycota</taxon>
        <taxon>Mucoromycotina</taxon>
        <taxon>Umbelopsidomycetes</taxon>
        <taxon>Umbelopsidales</taxon>
        <taxon>Umbelopsidaceae</taxon>
        <taxon>Umbelopsis</taxon>
    </lineage>
</organism>
<sequence>MAESTHHKGTSKNDDRPPRAHIERTRDVFKATMAPAIKQQPAEPEAKPVKRPEHKERRKTAAEKENELEQERLEEEEQRAKDIAEHEERIGYSNYYYGKRRAIRMLIFPQGANRWNWQYLHVTLPKEIAQWIPHSGTLADDEWRSLGVKQSYGWVHYMVHAPEPHVLLFKRLKDYQNKFPNKKPQDPVSDLKSSKSRPLDTSEHQ</sequence>
<dbReference type="SMART" id="SM01084">
    <property type="entry name" value="CKS"/>
    <property type="match status" value="1"/>
</dbReference>
<evidence type="ECO:0000256" key="4">
    <source>
        <dbReference type="RuleBase" id="RU311113"/>
    </source>
</evidence>
<feature type="compositionally biased region" description="Basic and acidic residues" evidence="5">
    <location>
        <begin position="1"/>
        <end position="29"/>
    </location>
</feature>
<accession>A0A8H7PYL0</accession>
<protein>
    <recommendedName>
        <fullName evidence="4">Cyclin-dependent kinases regulatory subunit</fullName>
    </recommendedName>
</protein>
<dbReference type="InterPro" id="IPR036858">
    <property type="entry name" value="Cyclin-dep_kinase_reg-sub_sf"/>
</dbReference>
<evidence type="ECO:0000313" key="6">
    <source>
        <dbReference type="EMBL" id="KAG2183074.1"/>
    </source>
</evidence>
<comment type="function">
    <text evidence="4">Binds to the catalytic subunit of the cyclin dependent kinases and is essential for their biological function.</text>
</comment>
<dbReference type="SUPFAM" id="SSF55637">
    <property type="entry name" value="Cell cycle regulatory proteins"/>
    <property type="match status" value="1"/>
</dbReference>
<feature type="region of interest" description="Disordered" evidence="5">
    <location>
        <begin position="178"/>
        <end position="205"/>
    </location>
</feature>
<dbReference type="PANTHER" id="PTHR23415">
    <property type="entry name" value="CYCLIN-DEPENDENT KINASES REGULATORY SUBUNIT/60S RIBOSOME SUBUNIT BIOGENESIS PROTEIN NIP7"/>
    <property type="match status" value="1"/>
</dbReference>
<feature type="compositionally biased region" description="Basic and acidic residues" evidence="5">
    <location>
        <begin position="44"/>
        <end position="71"/>
    </location>
</feature>
<dbReference type="InterPro" id="IPR000789">
    <property type="entry name" value="Cyclin-dep_kinase_reg-sub"/>
</dbReference>
<name>A0A8H7PYL0_9FUNG</name>
<dbReference type="GO" id="GO:0016538">
    <property type="term" value="F:cyclin-dependent protein serine/threonine kinase regulator activity"/>
    <property type="evidence" value="ECO:0007669"/>
    <property type="project" value="InterPro"/>
</dbReference>
<dbReference type="PRINTS" id="PR00296">
    <property type="entry name" value="CYCLINKINASE"/>
</dbReference>
<dbReference type="GO" id="GO:0051301">
    <property type="term" value="P:cell division"/>
    <property type="evidence" value="ECO:0007669"/>
    <property type="project" value="UniProtKB-UniRule"/>
</dbReference>
<dbReference type="AlphaFoldDB" id="A0A8H7PYL0"/>
<evidence type="ECO:0000256" key="5">
    <source>
        <dbReference type="SAM" id="MobiDB-lite"/>
    </source>
</evidence>
<proteinExistence type="inferred from homology"/>
<gene>
    <name evidence="6" type="ORF">INT44_006055</name>
</gene>
<keyword evidence="3 4" id="KW-0131">Cell cycle</keyword>
<reference evidence="6" key="1">
    <citation type="submission" date="2020-12" db="EMBL/GenBank/DDBJ databases">
        <title>Metabolic potential, ecology and presence of endohyphal bacteria is reflected in genomic diversity of Mucoromycotina.</title>
        <authorList>
            <person name="Muszewska A."/>
            <person name="Okrasinska A."/>
            <person name="Steczkiewicz K."/>
            <person name="Drgas O."/>
            <person name="Orlowska M."/>
            <person name="Perlinska-Lenart U."/>
            <person name="Aleksandrzak-Piekarczyk T."/>
            <person name="Szatraj K."/>
            <person name="Zielenkiewicz U."/>
            <person name="Pilsyk S."/>
            <person name="Malc E."/>
            <person name="Mieczkowski P."/>
            <person name="Kruszewska J.S."/>
            <person name="Biernat P."/>
            <person name="Pawlowska J."/>
        </authorList>
    </citation>
    <scope>NUCLEOTIDE SEQUENCE</scope>
    <source>
        <strain evidence="6">WA0000051536</strain>
    </source>
</reference>
<dbReference type="PROSITE" id="PS00945">
    <property type="entry name" value="CKS_2"/>
    <property type="match status" value="1"/>
</dbReference>
<comment type="caution">
    <text evidence="6">The sequence shown here is derived from an EMBL/GenBank/DDBJ whole genome shotgun (WGS) entry which is preliminary data.</text>
</comment>
<dbReference type="Pfam" id="PF01111">
    <property type="entry name" value="CKS"/>
    <property type="match status" value="1"/>
</dbReference>
<dbReference type="Proteomes" id="UP000612746">
    <property type="component" value="Unassembled WGS sequence"/>
</dbReference>
<keyword evidence="2 4" id="KW-0132">Cell division</keyword>
<feature type="region of interest" description="Disordered" evidence="5">
    <location>
        <begin position="1"/>
        <end position="79"/>
    </location>
</feature>